<dbReference type="SUPFAM" id="SSF46689">
    <property type="entry name" value="Homeodomain-like"/>
    <property type="match status" value="1"/>
</dbReference>
<accession>A0A815IYL8</accession>
<sequence>MDNDYLVIQNGCERVSWVIKMLTKENIDSLEQFFQHNNIREINEIESIAAHLNISHYYVRTWFRYRFFEGLARRHRRRYMPLIAA</sequence>
<comment type="caution">
    <text evidence="3">The sequence shown here is derived from an EMBL/GenBank/DDBJ whole genome shotgun (WGS) entry which is preliminary data.</text>
</comment>
<keyword evidence="1" id="KW-0238">DNA-binding</keyword>
<name>A0A815IYL8_9BILA</name>
<dbReference type="Gene3D" id="1.10.10.60">
    <property type="entry name" value="Homeodomain-like"/>
    <property type="match status" value="1"/>
</dbReference>
<evidence type="ECO:0000313" key="4">
    <source>
        <dbReference type="Proteomes" id="UP000663864"/>
    </source>
</evidence>
<dbReference type="InterPro" id="IPR001356">
    <property type="entry name" value="HD"/>
</dbReference>
<reference evidence="3" key="1">
    <citation type="submission" date="2021-02" db="EMBL/GenBank/DDBJ databases">
        <authorList>
            <person name="Nowell W R."/>
        </authorList>
    </citation>
    <scope>NUCLEOTIDE SEQUENCE</scope>
</reference>
<dbReference type="Proteomes" id="UP000663864">
    <property type="component" value="Unassembled WGS sequence"/>
</dbReference>
<feature type="domain" description="Homeobox" evidence="2">
    <location>
        <begin position="22"/>
        <end position="66"/>
    </location>
</feature>
<comment type="subcellular location">
    <subcellularLocation>
        <location evidence="1">Nucleus</location>
    </subcellularLocation>
</comment>
<proteinExistence type="predicted"/>
<dbReference type="GO" id="GO:0005634">
    <property type="term" value="C:nucleus"/>
    <property type="evidence" value="ECO:0007669"/>
    <property type="project" value="UniProtKB-SubCell"/>
</dbReference>
<evidence type="ECO:0000259" key="2">
    <source>
        <dbReference type="Pfam" id="PF00046"/>
    </source>
</evidence>
<dbReference type="EMBL" id="CAJNOT010003273">
    <property type="protein sequence ID" value="CAF1374672.1"/>
    <property type="molecule type" value="Genomic_DNA"/>
</dbReference>
<dbReference type="InterPro" id="IPR009057">
    <property type="entry name" value="Homeodomain-like_sf"/>
</dbReference>
<dbReference type="Pfam" id="PF00046">
    <property type="entry name" value="Homeodomain"/>
    <property type="match status" value="1"/>
</dbReference>
<keyword evidence="1" id="KW-0371">Homeobox</keyword>
<keyword evidence="1" id="KW-0539">Nucleus</keyword>
<gene>
    <name evidence="3" type="ORF">ZHD862_LOCUS31790</name>
</gene>
<organism evidence="3 4">
    <name type="scientific">Rotaria sordida</name>
    <dbReference type="NCBI Taxonomy" id="392033"/>
    <lineage>
        <taxon>Eukaryota</taxon>
        <taxon>Metazoa</taxon>
        <taxon>Spiralia</taxon>
        <taxon>Gnathifera</taxon>
        <taxon>Rotifera</taxon>
        <taxon>Eurotatoria</taxon>
        <taxon>Bdelloidea</taxon>
        <taxon>Philodinida</taxon>
        <taxon>Philodinidae</taxon>
        <taxon>Rotaria</taxon>
    </lineage>
</organism>
<dbReference type="GO" id="GO:0003677">
    <property type="term" value="F:DNA binding"/>
    <property type="evidence" value="ECO:0007669"/>
    <property type="project" value="UniProtKB-KW"/>
</dbReference>
<protein>
    <recommendedName>
        <fullName evidence="2">Homeobox domain-containing protein</fullName>
    </recommendedName>
</protein>
<dbReference type="AlphaFoldDB" id="A0A815IYL8"/>
<evidence type="ECO:0000313" key="3">
    <source>
        <dbReference type="EMBL" id="CAF1374672.1"/>
    </source>
</evidence>
<evidence type="ECO:0000256" key="1">
    <source>
        <dbReference type="RuleBase" id="RU000682"/>
    </source>
</evidence>